<proteinExistence type="predicted"/>
<organism evidence="3 4">
    <name type="scientific">Streptomyces albospinus</name>
    <dbReference type="NCBI Taxonomy" id="285515"/>
    <lineage>
        <taxon>Bacteria</taxon>
        <taxon>Bacillati</taxon>
        <taxon>Actinomycetota</taxon>
        <taxon>Actinomycetes</taxon>
        <taxon>Kitasatosporales</taxon>
        <taxon>Streptomycetaceae</taxon>
        <taxon>Streptomyces</taxon>
    </lineage>
</organism>
<feature type="transmembrane region" description="Helical" evidence="2">
    <location>
        <begin position="164"/>
        <end position="186"/>
    </location>
</feature>
<comment type="caution">
    <text evidence="3">The sequence shown here is derived from an EMBL/GenBank/DDBJ whole genome shotgun (WGS) entry which is preliminary data.</text>
</comment>
<evidence type="ECO:0000313" key="3">
    <source>
        <dbReference type="EMBL" id="GGU65403.1"/>
    </source>
</evidence>
<feature type="compositionally biased region" description="Basic and acidic residues" evidence="1">
    <location>
        <begin position="22"/>
        <end position="33"/>
    </location>
</feature>
<dbReference type="Proteomes" id="UP000654471">
    <property type="component" value="Unassembled WGS sequence"/>
</dbReference>
<evidence type="ECO:0008006" key="5">
    <source>
        <dbReference type="Google" id="ProtNLM"/>
    </source>
</evidence>
<keyword evidence="4" id="KW-1185">Reference proteome</keyword>
<keyword evidence="2" id="KW-0812">Transmembrane</keyword>
<reference evidence="4" key="1">
    <citation type="journal article" date="2019" name="Int. J. Syst. Evol. Microbiol.">
        <title>The Global Catalogue of Microorganisms (GCM) 10K type strain sequencing project: providing services to taxonomists for standard genome sequencing and annotation.</title>
        <authorList>
            <consortium name="The Broad Institute Genomics Platform"/>
            <consortium name="The Broad Institute Genome Sequencing Center for Infectious Disease"/>
            <person name="Wu L."/>
            <person name="Ma J."/>
        </authorList>
    </citation>
    <scope>NUCLEOTIDE SEQUENCE [LARGE SCALE GENOMIC DNA]</scope>
    <source>
        <strain evidence="4">JCM 3399</strain>
    </source>
</reference>
<feature type="transmembrane region" description="Helical" evidence="2">
    <location>
        <begin position="68"/>
        <end position="92"/>
    </location>
</feature>
<gene>
    <name evidence="3" type="ORF">GCM10010211_33160</name>
</gene>
<accession>A0ABQ2V265</accession>
<name>A0ABQ2V265_9ACTN</name>
<evidence type="ECO:0000256" key="2">
    <source>
        <dbReference type="SAM" id="Phobius"/>
    </source>
</evidence>
<evidence type="ECO:0000256" key="1">
    <source>
        <dbReference type="SAM" id="MobiDB-lite"/>
    </source>
</evidence>
<keyword evidence="2" id="KW-1133">Transmembrane helix</keyword>
<feature type="transmembrane region" description="Helical" evidence="2">
    <location>
        <begin position="113"/>
        <end position="144"/>
    </location>
</feature>
<protein>
    <recommendedName>
        <fullName evidence="5">Integral membrane protein</fullName>
    </recommendedName>
</protein>
<sequence>MPVRSASRRAPGDPEGMADHSNAGDRADDEGQPRPEQPGGNYTGAVYGSLLAASVVAGTATFGPFPRVGLVLLLLVTGLVFWAAHVYARLVGDLASYRHLTWAMVRRVARDEWPIVQAAASPAVAVAVSPLLGLGLAGTAWFALSVAVAEQIGWASTAAIRAGASLRLVVISGAVNLVLGLIIVVAKAQLH</sequence>
<evidence type="ECO:0000313" key="4">
    <source>
        <dbReference type="Proteomes" id="UP000654471"/>
    </source>
</evidence>
<keyword evidence="2" id="KW-0472">Membrane</keyword>
<feature type="region of interest" description="Disordered" evidence="1">
    <location>
        <begin position="1"/>
        <end position="39"/>
    </location>
</feature>
<dbReference type="EMBL" id="BMRP01000010">
    <property type="protein sequence ID" value="GGU65403.1"/>
    <property type="molecule type" value="Genomic_DNA"/>
</dbReference>